<evidence type="ECO:0000313" key="10">
    <source>
        <dbReference type="EMBL" id="MBS5413077.1"/>
    </source>
</evidence>
<sequence length="969" mass="108947">MQLIELQNKIQGELFTDTLHRIIYSTDASGYREEPFGVVYPKDSEDIRIIVSFAIQNHLNLIPRAGGTSLAGQVVGKGLVVDISKHMNRILEIRPEESWIRIQPGVILDELNLFCKPYGLYFGPETSTSNRCCLGGMVGNNSCGSHSLVYGSTRDHLLEAKVVLSDGSEVTLKGLNRTEIEEKQKDCSLEGKIYKQLIDLLSNQENQKEIIDNYPDISLRRRNSGYAIDELLRCNYFDQTCDEPFNLCKLLAGSEGTLAFVTELKLHLVPLPPVEKAVICVHCSTLEESFEANLVALKHHPVAIELMDNNILELSKQNISQNKNRFFIQGDPAAILIIELAEDSTEAVDRKADEIEADLRKHHYGYHYPRIYGKDISRVWNLRKAGLGLLSGMPGSAKPVSVIEDTAVAPYRLPAYIADLKKVLEHYNLSCVYHAHISTGELHLRPVLNLKEKKDRELFRMIATETAKLVKKHKGSLSGEHGDGRLRGEFIPLLLGDQVYGLLKDVKNIWDPSHIFNMGKIVDTPPMDVGLRYEKKELNVPTYFNYSHQKGWLCAIEQCNGAGDCRKSDLFGGTMCPTYRATRNEKNTTRARANVLRELLTHPKTEDVFKQPEILEALDTCVSCKACKSECPSNIDMARFKAEYLQHHYDVSHVPLRSFLIANLIKIQKMGMVIPWLYNGIVSGRLTSSLLKGMLRFAPERSIPKLYKMTLRNWLLRHSDANVPAKGTVYLFADEFTNYMDVEIGIRFIELLRKLGYSVLIPEHVESGRTEISKGMLKKAKVIAEKNVTLLQGLITEDTPLIGIEPSCILSFRDEYPDLVSEHMKVSAAKLAVNSLLYDEFIVREIKKGNITRSQFTEASLKIMLHGHCHQKSLASIEPSKEMLSLPVNYVVEVIPSGCCGMAGAFGYEKEHYQLSMQIGEQVLFPAIRQTGDEVCISAPGTSCRQQIADGTCRKALHPIEVLYNALIK</sequence>
<dbReference type="PROSITE" id="PS51387">
    <property type="entry name" value="FAD_PCMH"/>
    <property type="match status" value="1"/>
</dbReference>
<keyword evidence="4" id="KW-0274">FAD</keyword>
<keyword evidence="7" id="KW-0411">Iron-sulfur</keyword>
<evidence type="ECO:0000256" key="2">
    <source>
        <dbReference type="ARBA" id="ARBA00022630"/>
    </source>
</evidence>
<dbReference type="PANTHER" id="PTHR11748:SF119">
    <property type="entry name" value="D-2-HYDROXYGLUTARATE DEHYDROGENASE"/>
    <property type="match status" value="1"/>
</dbReference>
<name>A0A943DSS9_BACT4</name>
<dbReference type="InterPro" id="IPR017900">
    <property type="entry name" value="4Fe4S_Fe_S_CS"/>
</dbReference>
<accession>A0A943DSS9</accession>
<comment type="caution">
    <text evidence="10">The sequence shown here is derived from an EMBL/GenBank/DDBJ whole genome shotgun (WGS) entry which is preliminary data.</text>
</comment>
<dbReference type="GO" id="GO:1903457">
    <property type="term" value="P:lactate catabolic process"/>
    <property type="evidence" value="ECO:0007669"/>
    <property type="project" value="TreeGrafter"/>
</dbReference>
<dbReference type="GO" id="GO:0008720">
    <property type="term" value="F:D-lactate dehydrogenase (NAD+) activity"/>
    <property type="evidence" value="ECO:0007669"/>
    <property type="project" value="TreeGrafter"/>
</dbReference>
<dbReference type="Proteomes" id="UP000782901">
    <property type="component" value="Unassembled WGS sequence"/>
</dbReference>
<dbReference type="AlphaFoldDB" id="A0A943DSS9"/>
<dbReference type="PROSITE" id="PS00198">
    <property type="entry name" value="4FE4S_FER_1"/>
    <property type="match status" value="1"/>
</dbReference>
<evidence type="ECO:0000256" key="1">
    <source>
        <dbReference type="ARBA" id="ARBA00001974"/>
    </source>
</evidence>
<proteinExistence type="predicted"/>
<evidence type="ECO:0000256" key="6">
    <source>
        <dbReference type="ARBA" id="ARBA00023004"/>
    </source>
</evidence>
<dbReference type="InterPro" id="IPR016169">
    <property type="entry name" value="FAD-bd_PCMH_sub2"/>
</dbReference>
<dbReference type="Pfam" id="PF02913">
    <property type="entry name" value="FAD-oxidase_C"/>
    <property type="match status" value="1"/>
</dbReference>
<gene>
    <name evidence="10" type="ORF">KHY35_20615</name>
</gene>
<dbReference type="GO" id="GO:0004458">
    <property type="term" value="F:D-lactate dehydrogenase (cytochrome) activity"/>
    <property type="evidence" value="ECO:0007669"/>
    <property type="project" value="TreeGrafter"/>
</dbReference>
<dbReference type="InterPro" id="IPR016164">
    <property type="entry name" value="FAD-linked_Oxase-like_C"/>
</dbReference>
<dbReference type="GO" id="GO:0046872">
    <property type="term" value="F:metal ion binding"/>
    <property type="evidence" value="ECO:0007669"/>
    <property type="project" value="UniProtKB-KW"/>
</dbReference>
<dbReference type="InterPro" id="IPR009051">
    <property type="entry name" value="Helical_ferredxn"/>
</dbReference>
<evidence type="ECO:0000256" key="4">
    <source>
        <dbReference type="ARBA" id="ARBA00022827"/>
    </source>
</evidence>
<dbReference type="InterPro" id="IPR036318">
    <property type="entry name" value="FAD-bd_PCMH-like_sf"/>
</dbReference>
<comment type="cofactor">
    <cofactor evidence="1">
        <name>FAD</name>
        <dbReference type="ChEBI" id="CHEBI:57692"/>
    </cofactor>
</comment>
<dbReference type="EMBL" id="JAGZEE010000042">
    <property type="protein sequence ID" value="MBS5413077.1"/>
    <property type="molecule type" value="Genomic_DNA"/>
</dbReference>
<dbReference type="InterPro" id="IPR016166">
    <property type="entry name" value="FAD-bd_PCMH"/>
</dbReference>
<dbReference type="Gene3D" id="3.30.465.10">
    <property type="match status" value="1"/>
</dbReference>
<evidence type="ECO:0000256" key="7">
    <source>
        <dbReference type="ARBA" id="ARBA00023014"/>
    </source>
</evidence>
<evidence type="ECO:0000256" key="5">
    <source>
        <dbReference type="ARBA" id="ARBA00023002"/>
    </source>
</evidence>
<dbReference type="SUPFAM" id="SSF46548">
    <property type="entry name" value="alpha-helical ferredoxin"/>
    <property type="match status" value="1"/>
</dbReference>
<keyword evidence="2" id="KW-0285">Flavoprotein</keyword>
<dbReference type="Gene3D" id="1.10.1060.10">
    <property type="entry name" value="Alpha-helical ferredoxin"/>
    <property type="match status" value="1"/>
</dbReference>
<feature type="domain" description="FAD-binding PCMH-type" evidence="9">
    <location>
        <begin position="31"/>
        <end position="271"/>
    </location>
</feature>
<protein>
    <submittedName>
        <fullName evidence="10">FAD-binding protein</fullName>
    </submittedName>
</protein>
<dbReference type="SUPFAM" id="SSF56176">
    <property type="entry name" value="FAD-binding/transporter-associated domain-like"/>
    <property type="match status" value="1"/>
</dbReference>
<dbReference type="SUPFAM" id="SSF55103">
    <property type="entry name" value="FAD-linked oxidases, C-terminal domain"/>
    <property type="match status" value="1"/>
</dbReference>
<dbReference type="Pfam" id="PF01565">
    <property type="entry name" value="FAD_binding_4"/>
    <property type="match status" value="1"/>
</dbReference>
<dbReference type="GO" id="GO:0051536">
    <property type="term" value="F:iron-sulfur cluster binding"/>
    <property type="evidence" value="ECO:0007669"/>
    <property type="project" value="UniProtKB-KW"/>
</dbReference>
<dbReference type="Gene3D" id="3.30.70.2740">
    <property type="match status" value="1"/>
</dbReference>
<dbReference type="InterPro" id="IPR004113">
    <property type="entry name" value="FAD-bd_oxidored_4_C"/>
</dbReference>
<dbReference type="InterPro" id="IPR006094">
    <property type="entry name" value="Oxid_FAD_bind_N"/>
</dbReference>
<dbReference type="PANTHER" id="PTHR11748">
    <property type="entry name" value="D-LACTATE DEHYDROGENASE"/>
    <property type="match status" value="1"/>
</dbReference>
<dbReference type="PROSITE" id="PS51379">
    <property type="entry name" value="4FE4S_FER_2"/>
    <property type="match status" value="1"/>
</dbReference>
<evidence type="ECO:0000259" key="9">
    <source>
        <dbReference type="PROSITE" id="PS51387"/>
    </source>
</evidence>
<evidence type="ECO:0000313" key="11">
    <source>
        <dbReference type="Proteomes" id="UP000782901"/>
    </source>
</evidence>
<evidence type="ECO:0000256" key="3">
    <source>
        <dbReference type="ARBA" id="ARBA00022723"/>
    </source>
</evidence>
<reference evidence="10" key="1">
    <citation type="submission" date="2021-02" db="EMBL/GenBank/DDBJ databases">
        <title>Infant gut strain persistence is associated with maternal origin, phylogeny, and functional potential including surface adhesion and iron acquisition.</title>
        <authorList>
            <person name="Lou Y.C."/>
        </authorList>
    </citation>
    <scope>NUCLEOTIDE SEQUENCE</scope>
    <source>
        <strain evidence="10">L3_082_243G1_dasL3_082_243G1_maxbin2.maxbin.015s ta_sub</strain>
    </source>
</reference>
<keyword evidence="3" id="KW-0479">Metal-binding</keyword>
<keyword evidence="5" id="KW-0560">Oxidoreductase</keyword>
<dbReference type="InterPro" id="IPR017896">
    <property type="entry name" value="4Fe4S_Fe-S-bd"/>
</dbReference>
<dbReference type="Pfam" id="PF13183">
    <property type="entry name" value="Fer4_8"/>
    <property type="match status" value="1"/>
</dbReference>
<keyword evidence="6" id="KW-0408">Iron</keyword>
<feature type="domain" description="4Fe-4S ferredoxin-type" evidence="8">
    <location>
        <begin position="610"/>
        <end position="640"/>
    </location>
</feature>
<dbReference type="GO" id="GO:0071949">
    <property type="term" value="F:FAD binding"/>
    <property type="evidence" value="ECO:0007669"/>
    <property type="project" value="InterPro"/>
</dbReference>
<evidence type="ECO:0000259" key="8">
    <source>
        <dbReference type="PROSITE" id="PS51379"/>
    </source>
</evidence>
<organism evidence="10 11">
    <name type="scientific">Bacteroides thetaiotaomicron</name>
    <dbReference type="NCBI Taxonomy" id="818"/>
    <lineage>
        <taxon>Bacteria</taxon>
        <taxon>Pseudomonadati</taxon>
        <taxon>Bacteroidota</taxon>
        <taxon>Bacteroidia</taxon>
        <taxon>Bacteroidales</taxon>
        <taxon>Bacteroidaceae</taxon>
        <taxon>Bacteroides</taxon>
    </lineage>
</organism>